<dbReference type="InterPro" id="IPR000086">
    <property type="entry name" value="NUDIX_hydrolase_dom"/>
</dbReference>
<dbReference type="InterPro" id="IPR020084">
    <property type="entry name" value="NUDIX_hydrolase_CS"/>
</dbReference>
<dbReference type="AlphaFoldDB" id="A0A7V7FZ40"/>
<evidence type="ECO:0000256" key="3">
    <source>
        <dbReference type="ARBA" id="ARBA00022842"/>
    </source>
</evidence>
<dbReference type="PRINTS" id="PR00502">
    <property type="entry name" value="NUDIXFAMILY"/>
</dbReference>
<dbReference type="Pfam" id="PF14803">
    <property type="entry name" value="Zn_ribbon_Nudix"/>
    <property type="match status" value="1"/>
</dbReference>
<name>A0A7V7FZ40_9GAMM</name>
<keyword evidence="7" id="KW-1185">Reference proteome</keyword>
<comment type="similarity">
    <text evidence="4">Belongs to the Nudix hydrolase family.</text>
</comment>
<dbReference type="RefSeq" id="WP_149328473.1">
    <property type="nucleotide sequence ID" value="NZ_VTPY01000004.1"/>
</dbReference>
<reference evidence="6 7" key="1">
    <citation type="submission" date="2019-08" db="EMBL/GenBank/DDBJ databases">
        <title>Bioinformatics analysis of the strain L3 and L5.</title>
        <authorList>
            <person name="Li X."/>
        </authorList>
    </citation>
    <scope>NUCLEOTIDE SEQUENCE [LARGE SCALE GENOMIC DNA]</scope>
    <source>
        <strain evidence="6 7">L5</strain>
    </source>
</reference>
<evidence type="ECO:0000313" key="7">
    <source>
        <dbReference type="Proteomes" id="UP000486760"/>
    </source>
</evidence>
<dbReference type="PROSITE" id="PS51462">
    <property type="entry name" value="NUDIX"/>
    <property type="match status" value="1"/>
</dbReference>
<evidence type="ECO:0000256" key="1">
    <source>
        <dbReference type="ARBA" id="ARBA00001946"/>
    </source>
</evidence>
<proteinExistence type="inferred from homology"/>
<dbReference type="Pfam" id="PF00293">
    <property type="entry name" value="NUDIX"/>
    <property type="match status" value="1"/>
</dbReference>
<dbReference type="InterPro" id="IPR015797">
    <property type="entry name" value="NUDIX_hydrolase-like_dom_sf"/>
</dbReference>
<comment type="caution">
    <text evidence="6">The sequence shown here is derived from an EMBL/GenBank/DDBJ whole genome shotgun (WGS) entry which is preliminary data.</text>
</comment>
<dbReference type="PANTHER" id="PTHR43222">
    <property type="entry name" value="NUDIX HYDROLASE 23"/>
    <property type="match status" value="1"/>
</dbReference>
<keyword evidence="2 4" id="KW-0378">Hydrolase</keyword>
<gene>
    <name evidence="6" type="ORF">F0A17_11465</name>
</gene>
<organism evidence="6 7">
    <name type="scientific">Billgrantia pellis</name>
    <dbReference type="NCBI Taxonomy" id="2606936"/>
    <lineage>
        <taxon>Bacteria</taxon>
        <taxon>Pseudomonadati</taxon>
        <taxon>Pseudomonadota</taxon>
        <taxon>Gammaproteobacteria</taxon>
        <taxon>Oceanospirillales</taxon>
        <taxon>Halomonadaceae</taxon>
        <taxon>Billgrantia</taxon>
    </lineage>
</organism>
<accession>A0A7V7FZ40</accession>
<keyword evidence="3" id="KW-0460">Magnesium</keyword>
<evidence type="ECO:0000313" key="6">
    <source>
        <dbReference type="EMBL" id="KAA0011912.1"/>
    </source>
</evidence>
<comment type="cofactor">
    <cofactor evidence="1">
        <name>Mg(2+)</name>
        <dbReference type="ChEBI" id="CHEBI:18420"/>
    </cofactor>
</comment>
<dbReference type="Proteomes" id="UP000486760">
    <property type="component" value="Unassembled WGS sequence"/>
</dbReference>
<dbReference type="SUPFAM" id="SSF55811">
    <property type="entry name" value="Nudix"/>
    <property type="match status" value="1"/>
</dbReference>
<evidence type="ECO:0000256" key="2">
    <source>
        <dbReference type="ARBA" id="ARBA00022801"/>
    </source>
</evidence>
<dbReference type="PANTHER" id="PTHR43222:SF2">
    <property type="entry name" value="NUDIX HYDROLASE 23, CHLOROPLASTIC"/>
    <property type="match status" value="1"/>
</dbReference>
<dbReference type="GO" id="GO:0016787">
    <property type="term" value="F:hydrolase activity"/>
    <property type="evidence" value="ECO:0007669"/>
    <property type="project" value="UniProtKB-KW"/>
</dbReference>
<dbReference type="Gene3D" id="2.20.70.10">
    <property type="match status" value="1"/>
</dbReference>
<dbReference type="InterPro" id="IPR029401">
    <property type="entry name" value="Nudix_N"/>
</dbReference>
<dbReference type="PROSITE" id="PS00893">
    <property type="entry name" value="NUDIX_BOX"/>
    <property type="match status" value="1"/>
</dbReference>
<feature type="domain" description="Nudix hydrolase" evidence="5">
    <location>
        <begin position="38"/>
        <end position="160"/>
    </location>
</feature>
<evidence type="ECO:0000256" key="4">
    <source>
        <dbReference type="RuleBase" id="RU003476"/>
    </source>
</evidence>
<protein>
    <submittedName>
        <fullName evidence="6">NUDIX hydrolase</fullName>
    </submittedName>
</protein>
<sequence>MHLYCCRCGHHPLARGIPKDDTHERLYCGACGFVYYDNPKVIAGAIIEREGRLLLCQRGIPPRVGTWTLPAGFMERGESVEEAAQREVMEETGIQTEILTPYSIFSVPPTNELYIIYRARLQEWSASPGHETLDVKWFHPEEIPWEEIFYPAIRQILERYIDEHAGGIYGIYSGSMESGAIHFMR</sequence>
<dbReference type="EMBL" id="VTPY01000004">
    <property type="protein sequence ID" value="KAA0011912.1"/>
    <property type="molecule type" value="Genomic_DNA"/>
</dbReference>
<evidence type="ECO:0000259" key="5">
    <source>
        <dbReference type="PROSITE" id="PS51462"/>
    </source>
</evidence>
<dbReference type="InterPro" id="IPR020476">
    <property type="entry name" value="Nudix_hydrolase"/>
</dbReference>
<dbReference type="Gene3D" id="3.90.79.10">
    <property type="entry name" value="Nucleoside Triphosphate Pyrophosphohydrolase"/>
    <property type="match status" value="1"/>
</dbReference>